<dbReference type="GO" id="GO:0003677">
    <property type="term" value="F:DNA binding"/>
    <property type="evidence" value="ECO:0007669"/>
    <property type="project" value="UniProtKB-KW"/>
</dbReference>
<dbReference type="PROSITE" id="PS00028">
    <property type="entry name" value="ZINC_FINGER_C2H2_1"/>
    <property type="match status" value="10"/>
</dbReference>
<keyword evidence="4 10" id="KW-0862">Zinc</keyword>
<evidence type="ECO:0000256" key="3">
    <source>
        <dbReference type="ARBA" id="ARBA00022771"/>
    </source>
</evidence>
<dbReference type="FunFam" id="3.30.160.60:FF:002343">
    <property type="entry name" value="Zinc finger protein 33A"/>
    <property type="match status" value="2"/>
</dbReference>
<dbReference type="FunFam" id="3.30.160.60:FF:001485">
    <property type="entry name" value="Krueppel-related zinc finger protein"/>
    <property type="match status" value="1"/>
</dbReference>
<feature type="region of interest" description="Disordered" evidence="11">
    <location>
        <begin position="341"/>
        <end position="371"/>
    </location>
</feature>
<evidence type="ECO:0000256" key="8">
    <source>
        <dbReference type="ARBA" id="ARBA00023242"/>
    </source>
</evidence>
<dbReference type="SUPFAM" id="SSF57716">
    <property type="entry name" value="Glucocorticoid receptor-like (DNA-binding domain)"/>
    <property type="match status" value="1"/>
</dbReference>
<feature type="compositionally biased region" description="Basic and acidic residues" evidence="11">
    <location>
        <begin position="250"/>
        <end position="275"/>
    </location>
</feature>
<feature type="domain" description="C2H2-type" evidence="12">
    <location>
        <begin position="705"/>
        <end position="732"/>
    </location>
</feature>
<accession>A0ABD0S7D2</accession>
<name>A0ABD0S7D2_LOXSC</name>
<dbReference type="InterPro" id="IPR012934">
    <property type="entry name" value="Znf_AD"/>
</dbReference>
<dbReference type="SMART" id="SM00355">
    <property type="entry name" value="ZnF_C2H2"/>
    <property type="match status" value="10"/>
</dbReference>
<keyword evidence="7" id="KW-0804">Transcription</keyword>
<evidence type="ECO:0000313" key="15">
    <source>
        <dbReference type="Proteomes" id="UP001549921"/>
    </source>
</evidence>
<feature type="compositionally biased region" description="Basic and acidic residues" evidence="11">
    <location>
        <begin position="506"/>
        <end position="518"/>
    </location>
</feature>
<evidence type="ECO:0000256" key="7">
    <source>
        <dbReference type="ARBA" id="ARBA00023163"/>
    </source>
</evidence>
<evidence type="ECO:0000256" key="2">
    <source>
        <dbReference type="ARBA" id="ARBA00022737"/>
    </source>
</evidence>
<dbReference type="FunFam" id="3.30.160.60:FF:000065">
    <property type="entry name" value="B-cell CLL/lymphoma 6, member B"/>
    <property type="match status" value="1"/>
</dbReference>
<evidence type="ECO:0000256" key="5">
    <source>
        <dbReference type="ARBA" id="ARBA00023015"/>
    </source>
</evidence>
<dbReference type="SUPFAM" id="SSF57667">
    <property type="entry name" value="beta-beta-alpha zinc fingers"/>
    <property type="match status" value="5"/>
</dbReference>
<evidence type="ECO:0000259" key="13">
    <source>
        <dbReference type="PROSITE" id="PS51915"/>
    </source>
</evidence>
<keyword evidence="2" id="KW-0677">Repeat</keyword>
<keyword evidence="5" id="KW-0805">Transcription regulation</keyword>
<keyword evidence="6" id="KW-0238">DNA-binding</keyword>
<dbReference type="PANTHER" id="PTHR23235">
    <property type="entry name" value="KRUEPPEL-LIKE TRANSCRIPTION FACTOR"/>
    <property type="match status" value="1"/>
</dbReference>
<dbReference type="FunFam" id="3.30.160.60:FF:000912">
    <property type="entry name" value="Zinc finger protein 660"/>
    <property type="match status" value="4"/>
</dbReference>
<reference evidence="14 15" key="1">
    <citation type="submission" date="2024-06" db="EMBL/GenBank/DDBJ databases">
        <title>A chromosome-level genome assembly of beet webworm, Loxostege sticticalis.</title>
        <authorList>
            <person name="Zhang Y."/>
        </authorList>
    </citation>
    <scope>NUCLEOTIDE SEQUENCE [LARGE SCALE GENOMIC DNA]</scope>
    <source>
        <strain evidence="14">AQ028</strain>
        <tissue evidence="14">Male pupae</tissue>
    </source>
</reference>
<feature type="compositionally biased region" description="Basic and acidic residues" evidence="11">
    <location>
        <begin position="168"/>
        <end position="198"/>
    </location>
</feature>
<keyword evidence="3 9" id="KW-0863">Zinc-finger</keyword>
<dbReference type="PROSITE" id="PS51915">
    <property type="entry name" value="ZAD"/>
    <property type="match status" value="1"/>
</dbReference>
<feature type="region of interest" description="Disordered" evidence="11">
    <location>
        <begin position="105"/>
        <end position="322"/>
    </location>
</feature>
<evidence type="ECO:0000313" key="14">
    <source>
        <dbReference type="EMBL" id="KAL0809777.1"/>
    </source>
</evidence>
<feature type="domain" description="C2H2-type" evidence="12">
    <location>
        <begin position="789"/>
        <end position="816"/>
    </location>
</feature>
<feature type="domain" description="C2H2-type" evidence="12">
    <location>
        <begin position="845"/>
        <end position="872"/>
    </location>
</feature>
<dbReference type="GO" id="GO:0008270">
    <property type="term" value="F:zinc ion binding"/>
    <property type="evidence" value="ECO:0007669"/>
    <property type="project" value="UniProtKB-UniRule"/>
</dbReference>
<proteinExistence type="predicted"/>
<dbReference type="GO" id="GO:0006355">
    <property type="term" value="P:regulation of DNA-templated transcription"/>
    <property type="evidence" value="ECO:0007669"/>
    <property type="project" value="UniProtKB-ARBA"/>
</dbReference>
<dbReference type="InterPro" id="IPR036236">
    <property type="entry name" value="Znf_C2H2_sf"/>
</dbReference>
<dbReference type="EMBL" id="JBEDNZ010000028">
    <property type="protein sequence ID" value="KAL0809777.1"/>
    <property type="molecule type" value="Genomic_DNA"/>
</dbReference>
<feature type="domain" description="C2H2-type" evidence="12">
    <location>
        <begin position="677"/>
        <end position="704"/>
    </location>
</feature>
<feature type="compositionally biased region" description="Polar residues" evidence="11">
    <location>
        <begin position="539"/>
        <end position="562"/>
    </location>
</feature>
<dbReference type="InterPro" id="IPR013087">
    <property type="entry name" value="Znf_C2H2_type"/>
</dbReference>
<evidence type="ECO:0000259" key="12">
    <source>
        <dbReference type="PROSITE" id="PS50157"/>
    </source>
</evidence>
<dbReference type="SMART" id="SM00868">
    <property type="entry name" value="zf-AD"/>
    <property type="match status" value="1"/>
</dbReference>
<dbReference type="FunFam" id="3.30.160.60:FF:000557">
    <property type="entry name" value="zinc finger and SCAN domain-containing protein 29"/>
    <property type="match status" value="1"/>
</dbReference>
<feature type="binding site" evidence="10">
    <location>
        <position position="7"/>
    </location>
    <ligand>
        <name>Zn(2+)</name>
        <dbReference type="ChEBI" id="CHEBI:29105"/>
    </ligand>
</feature>
<evidence type="ECO:0000256" key="9">
    <source>
        <dbReference type="PROSITE-ProRule" id="PRU00042"/>
    </source>
</evidence>
<gene>
    <name evidence="14" type="ORF">ABMA28_011273</name>
</gene>
<evidence type="ECO:0000256" key="11">
    <source>
        <dbReference type="SAM" id="MobiDB-lite"/>
    </source>
</evidence>
<comment type="caution">
    <text evidence="14">The sequence shown here is derived from an EMBL/GenBank/DDBJ whole genome shotgun (WGS) entry which is preliminary data.</text>
</comment>
<feature type="domain" description="C2H2-type" evidence="12">
    <location>
        <begin position="761"/>
        <end position="788"/>
    </location>
</feature>
<evidence type="ECO:0000256" key="10">
    <source>
        <dbReference type="PROSITE-ProRule" id="PRU01263"/>
    </source>
</evidence>
<feature type="binding site" evidence="10">
    <location>
        <position position="10"/>
    </location>
    <ligand>
        <name>Zn(2+)</name>
        <dbReference type="ChEBI" id="CHEBI:29105"/>
    </ligand>
</feature>
<feature type="domain" description="C2H2-type" evidence="12">
    <location>
        <begin position="623"/>
        <end position="650"/>
    </location>
</feature>
<dbReference type="Gene3D" id="3.30.160.60">
    <property type="entry name" value="Classic Zinc Finger"/>
    <property type="match status" value="10"/>
</dbReference>
<sequence>MDSSQVCRICLAHDTPMHAIENKILKEFYTKVTGIPYDLKDGRDTVVCHICRHLLKRCHRFAESAVKADEALQNIFDIHVTMTDHLLTRMREPFLFTALQNSPLTNFNETGDDDVTIVNQDEDPLSMDRTEERERTAGPATGLPEVSSTPALPEIKAEPLTLDLGGTEEDRMSPEEERMCPEDRMSPEGSSSEDKQQSEGDQSSESDDDTPLGRARLEGDTEDTVVIKKERDQEKDPKETTEGILTPKIVEVKKEPEQEITETEKDRRSSRDKLQNSDTLDNSRRLSKNYRNVKKGSISEKIRQAVEATESEEMYTPSEWDMDEEEEKYRLLSEDPLQYQEPNHLESDDDVPLENFGPTEGMDATEDANTSTDIDVKAEPRGSMESDEERFSPVVSIGQDHNYCIPDIIYLIPARNEYANKSLKEAGQSSTVSSGVYAGFPGFTLTKEEIESQRRLEQKMSQKLNSEKYIMALCKEEKLKRKRETARRRMEKIKSDPDLYAQGQLKQHEEYEKKKERGAQVPKKRTLQRTTKSPERPEVQTSSGDKVTGNTKNSGPETNGNNDVKAERSHGEDHNNQPYLETLDCEREYLTHNITLINKKATNPCSNNCKPSERNTITGRQIMLCEYCKKKFTHKTKLTEHLRIHTGEKPYECNYCKKRFTRKSKLTEHVRIHENPFECRYCKKKFTHKHSLNEHVRIHTGEKLFECNYCKKNFTQKHGLINHVRIHTGERPFECSYCKKRFTIKENLIKHVRIHTGEKPFECSYCKKKFIQKQNLIRHVRIHTGEKPFECSYCKKRFTIKENLIKHVRIHTGEKPIECSYCKKRFTIKENLIKHVRTHTGEKPFECSHCKKKFIQKQNLIRHVRIHTGEKPFECSYCKKRFTIKDNLIKHVRIHTGESRSNVITAKRGLHINKN</sequence>
<dbReference type="PANTHER" id="PTHR23235:SF142">
    <property type="entry name" value="ZINC FINGER PROTEIN 384"/>
    <property type="match status" value="1"/>
</dbReference>
<evidence type="ECO:0000256" key="6">
    <source>
        <dbReference type="ARBA" id="ARBA00023125"/>
    </source>
</evidence>
<evidence type="ECO:0000256" key="1">
    <source>
        <dbReference type="ARBA" id="ARBA00022723"/>
    </source>
</evidence>
<keyword evidence="8" id="KW-0539">Nucleus</keyword>
<feature type="compositionally biased region" description="Basic residues" evidence="11">
    <location>
        <begin position="481"/>
        <end position="491"/>
    </location>
</feature>
<dbReference type="Pfam" id="PF07776">
    <property type="entry name" value="zf-AD"/>
    <property type="match status" value="1"/>
</dbReference>
<feature type="domain" description="ZAD" evidence="13">
    <location>
        <begin position="5"/>
        <end position="75"/>
    </location>
</feature>
<feature type="domain" description="C2H2-type" evidence="12">
    <location>
        <begin position="651"/>
        <end position="678"/>
    </location>
</feature>
<dbReference type="PROSITE" id="PS50157">
    <property type="entry name" value="ZINC_FINGER_C2H2_2"/>
    <property type="match status" value="10"/>
</dbReference>
<feature type="compositionally biased region" description="Basic and acidic residues" evidence="11">
    <location>
        <begin position="215"/>
        <end position="241"/>
    </location>
</feature>
<feature type="compositionally biased region" description="Basic residues" evidence="11">
    <location>
        <begin position="285"/>
        <end position="294"/>
    </location>
</feature>
<feature type="compositionally biased region" description="Basic and acidic residues" evidence="11">
    <location>
        <begin position="126"/>
        <end position="136"/>
    </location>
</feature>
<feature type="region of interest" description="Disordered" evidence="11">
    <location>
        <begin position="481"/>
        <end position="578"/>
    </location>
</feature>
<dbReference type="Pfam" id="PF00096">
    <property type="entry name" value="zf-C2H2"/>
    <property type="match status" value="10"/>
</dbReference>
<feature type="domain" description="C2H2-type" evidence="12">
    <location>
        <begin position="733"/>
        <end position="760"/>
    </location>
</feature>
<feature type="compositionally biased region" description="Acidic residues" evidence="11">
    <location>
        <begin position="110"/>
        <end position="125"/>
    </location>
</feature>
<keyword evidence="1 10" id="KW-0479">Metal-binding</keyword>
<feature type="compositionally biased region" description="Basic and acidic residues" evidence="11">
    <location>
        <begin position="564"/>
        <end position="575"/>
    </location>
</feature>
<dbReference type="Proteomes" id="UP001549921">
    <property type="component" value="Unassembled WGS sequence"/>
</dbReference>
<organism evidence="14 15">
    <name type="scientific">Loxostege sticticalis</name>
    <name type="common">Beet webworm moth</name>
    <dbReference type="NCBI Taxonomy" id="481309"/>
    <lineage>
        <taxon>Eukaryota</taxon>
        <taxon>Metazoa</taxon>
        <taxon>Ecdysozoa</taxon>
        <taxon>Arthropoda</taxon>
        <taxon>Hexapoda</taxon>
        <taxon>Insecta</taxon>
        <taxon>Pterygota</taxon>
        <taxon>Neoptera</taxon>
        <taxon>Endopterygota</taxon>
        <taxon>Lepidoptera</taxon>
        <taxon>Glossata</taxon>
        <taxon>Ditrysia</taxon>
        <taxon>Pyraloidea</taxon>
        <taxon>Crambidae</taxon>
        <taxon>Pyraustinae</taxon>
        <taxon>Loxostege</taxon>
    </lineage>
</organism>
<feature type="binding site" evidence="10">
    <location>
        <position position="51"/>
    </location>
    <ligand>
        <name>Zn(2+)</name>
        <dbReference type="ChEBI" id="CHEBI:29105"/>
    </ligand>
</feature>
<protein>
    <submittedName>
        <fullName evidence="14">Uncharacterized protein</fullName>
    </submittedName>
</protein>
<feature type="binding site" evidence="10">
    <location>
        <position position="48"/>
    </location>
    <ligand>
        <name>Zn(2+)</name>
        <dbReference type="ChEBI" id="CHEBI:29105"/>
    </ligand>
</feature>
<evidence type="ECO:0000256" key="4">
    <source>
        <dbReference type="ARBA" id="ARBA00022833"/>
    </source>
</evidence>
<feature type="domain" description="C2H2-type" evidence="12">
    <location>
        <begin position="873"/>
        <end position="900"/>
    </location>
</feature>
<dbReference type="AlphaFoldDB" id="A0ABD0S7D2"/>
<feature type="domain" description="C2H2-type" evidence="12">
    <location>
        <begin position="817"/>
        <end position="844"/>
    </location>
</feature>